<sequence>MQSLTFPPRRMRTGDIPPSRYQIQMVCNCLNPLPTNGLVSQSFAASPLHLPNSVQLNPYTVFIHHSIFGRKEAKSADERIQTRPTRPCNVAQDLARRRWGLKYSHPTSEDGPILLRQFNIRSGFRSKRDDHEGIIE</sequence>
<proteinExistence type="predicted"/>
<protein>
    <submittedName>
        <fullName evidence="1 2">Uncharacterized protein</fullName>
    </submittedName>
</protein>
<gene>
    <name evidence="1" type="ORF">PHYPA_010926</name>
</gene>
<dbReference type="InParanoid" id="A0A2K1KD79"/>
<organism evidence="1">
    <name type="scientific">Physcomitrium patens</name>
    <name type="common">Spreading-leaved earth moss</name>
    <name type="synonym">Physcomitrella patens</name>
    <dbReference type="NCBI Taxonomy" id="3218"/>
    <lineage>
        <taxon>Eukaryota</taxon>
        <taxon>Viridiplantae</taxon>
        <taxon>Streptophyta</taxon>
        <taxon>Embryophyta</taxon>
        <taxon>Bryophyta</taxon>
        <taxon>Bryophytina</taxon>
        <taxon>Bryopsida</taxon>
        <taxon>Funariidae</taxon>
        <taxon>Funariales</taxon>
        <taxon>Funariaceae</taxon>
        <taxon>Physcomitrium</taxon>
    </lineage>
</organism>
<reference evidence="1 3" key="2">
    <citation type="journal article" date="2018" name="Plant J.">
        <title>The Physcomitrella patens chromosome-scale assembly reveals moss genome structure and evolution.</title>
        <authorList>
            <person name="Lang D."/>
            <person name="Ullrich K.K."/>
            <person name="Murat F."/>
            <person name="Fuchs J."/>
            <person name="Jenkins J."/>
            <person name="Haas F.B."/>
            <person name="Piednoel M."/>
            <person name="Gundlach H."/>
            <person name="Van Bel M."/>
            <person name="Meyberg R."/>
            <person name="Vives C."/>
            <person name="Morata J."/>
            <person name="Symeonidi A."/>
            <person name="Hiss M."/>
            <person name="Muchero W."/>
            <person name="Kamisugi Y."/>
            <person name="Saleh O."/>
            <person name="Blanc G."/>
            <person name="Decker E.L."/>
            <person name="van Gessel N."/>
            <person name="Grimwood J."/>
            <person name="Hayes R.D."/>
            <person name="Graham S.W."/>
            <person name="Gunter L.E."/>
            <person name="McDaniel S.F."/>
            <person name="Hoernstein S.N.W."/>
            <person name="Larsson A."/>
            <person name="Li F.W."/>
            <person name="Perroud P.F."/>
            <person name="Phillips J."/>
            <person name="Ranjan P."/>
            <person name="Rokshar D.S."/>
            <person name="Rothfels C.J."/>
            <person name="Schneider L."/>
            <person name="Shu S."/>
            <person name="Stevenson D.W."/>
            <person name="Thummler F."/>
            <person name="Tillich M."/>
            <person name="Villarreal Aguilar J.C."/>
            <person name="Widiez T."/>
            <person name="Wong G.K."/>
            <person name="Wymore A."/>
            <person name="Zhang Y."/>
            <person name="Zimmer A.D."/>
            <person name="Quatrano R.S."/>
            <person name="Mayer K.F.X."/>
            <person name="Goodstein D."/>
            <person name="Casacuberta J.M."/>
            <person name="Vandepoele K."/>
            <person name="Reski R."/>
            <person name="Cuming A.C."/>
            <person name="Tuskan G.A."/>
            <person name="Maumus F."/>
            <person name="Salse J."/>
            <person name="Schmutz J."/>
            <person name="Rensing S.A."/>
        </authorList>
    </citation>
    <scope>NUCLEOTIDE SEQUENCE [LARGE SCALE GENOMIC DNA]</scope>
    <source>
        <strain evidence="2 3">cv. Gransden 2004</strain>
    </source>
</reference>
<evidence type="ECO:0000313" key="2">
    <source>
        <dbReference type="EnsemblPlants" id="PAC:32925337.CDS.1"/>
    </source>
</evidence>
<reference evidence="2" key="3">
    <citation type="submission" date="2020-12" db="UniProtKB">
        <authorList>
            <consortium name="EnsemblPlants"/>
        </authorList>
    </citation>
    <scope>IDENTIFICATION</scope>
</reference>
<reference evidence="1 3" key="1">
    <citation type="journal article" date="2008" name="Science">
        <title>The Physcomitrella genome reveals evolutionary insights into the conquest of land by plants.</title>
        <authorList>
            <person name="Rensing S."/>
            <person name="Lang D."/>
            <person name="Zimmer A."/>
            <person name="Terry A."/>
            <person name="Salamov A."/>
            <person name="Shapiro H."/>
            <person name="Nishiyama T."/>
            <person name="Perroud P.-F."/>
            <person name="Lindquist E."/>
            <person name="Kamisugi Y."/>
            <person name="Tanahashi T."/>
            <person name="Sakakibara K."/>
            <person name="Fujita T."/>
            <person name="Oishi K."/>
            <person name="Shin-I T."/>
            <person name="Kuroki Y."/>
            <person name="Toyoda A."/>
            <person name="Suzuki Y."/>
            <person name="Hashimoto A."/>
            <person name="Yamaguchi K."/>
            <person name="Sugano A."/>
            <person name="Kohara Y."/>
            <person name="Fujiyama A."/>
            <person name="Anterola A."/>
            <person name="Aoki S."/>
            <person name="Ashton N."/>
            <person name="Barbazuk W.B."/>
            <person name="Barker E."/>
            <person name="Bennetzen J."/>
            <person name="Bezanilla M."/>
            <person name="Blankenship R."/>
            <person name="Cho S.H."/>
            <person name="Dutcher S."/>
            <person name="Estelle M."/>
            <person name="Fawcett J.A."/>
            <person name="Gundlach H."/>
            <person name="Hanada K."/>
            <person name="Heyl A."/>
            <person name="Hicks K.A."/>
            <person name="Hugh J."/>
            <person name="Lohr M."/>
            <person name="Mayer K."/>
            <person name="Melkozernov A."/>
            <person name="Murata T."/>
            <person name="Nelson D."/>
            <person name="Pils B."/>
            <person name="Prigge M."/>
            <person name="Reiss B."/>
            <person name="Renner T."/>
            <person name="Rombauts S."/>
            <person name="Rushton P."/>
            <person name="Sanderfoot A."/>
            <person name="Schween G."/>
            <person name="Shiu S.-H."/>
            <person name="Stueber K."/>
            <person name="Theodoulou F.L."/>
            <person name="Tu H."/>
            <person name="Van de Peer Y."/>
            <person name="Verrier P.J."/>
            <person name="Waters E."/>
            <person name="Wood A."/>
            <person name="Yang L."/>
            <person name="Cove D."/>
            <person name="Cuming A."/>
            <person name="Hasebe M."/>
            <person name="Lucas S."/>
            <person name="Mishler D.B."/>
            <person name="Reski R."/>
            <person name="Grigoriev I."/>
            <person name="Quatrano R.S."/>
            <person name="Boore J.L."/>
        </authorList>
    </citation>
    <scope>NUCLEOTIDE SEQUENCE [LARGE SCALE GENOMIC DNA]</scope>
    <source>
        <strain evidence="2 3">cv. Gransden 2004</strain>
    </source>
</reference>
<name>A0A2K1KD79_PHYPA</name>
<evidence type="ECO:0000313" key="1">
    <source>
        <dbReference type="EMBL" id="PNR51738.1"/>
    </source>
</evidence>
<keyword evidence="3" id="KW-1185">Reference proteome</keyword>
<dbReference type="AlphaFoldDB" id="A0A2K1KD79"/>
<dbReference type="Gramene" id="Pp3c7_26830V3.1">
    <property type="protein sequence ID" value="PAC:32925337.CDS.1"/>
    <property type="gene ID" value="Pp3c7_26830"/>
</dbReference>
<dbReference type="Gramene" id="Pp3c7_26830V3.2">
    <property type="protein sequence ID" value="PAC:32925338.CDS.1"/>
    <property type="gene ID" value="Pp3c7_26830"/>
</dbReference>
<dbReference type="EMBL" id="ABEU02000007">
    <property type="protein sequence ID" value="PNR51738.1"/>
    <property type="molecule type" value="Genomic_DNA"/>
</dbReference>
<dbReference type="Proteomes" id="UP000006727">
    <property type="component" value="Chromosome 7"/>
</dbReference>
<accession>A0A2K1KD79</accession>
<dbReference type="EnsemblPlants" id="Pp3c7_26830V3.2">
    <property type="protein sequence ID" value="PAC:32925338.CDS.1"/>
    <property type="gene ID" value="Pp3c7_26830"/>
</dbReference>
<evidence type="ECO:0000313" key="3">
    <source>
        <dbReference type="Proteomes" id="UP000006727"/>
    </source>
</evidence>
<dbReference type="EnsemblPlants" id="Pp3c7_26830V3.1">
    <property type="protein sequence ID" value="PAC:32925337.CDS.1"/>
    <property type="gene ID" value="Pp3c7_26830"/>
</dbReference>